<evidence type="ECO:0000256" key="5">
    <source>
        <dbReference type="PIRNR" id="PIRNR000090"/>
    </source>
</evidence>
<comment type="subcellular location">
    <subcellularLocation>
        <location evidence="1 5">Mitochondrion matrix</location>
    </subcellularLocation>
</comment>
<evidence type="ECO:0000256" key="2">
    <source>
        <dbReference type="ARBA" id="ARBA00007557"/>
    </source>
</evidence>
<comment type="similarity">
    <text evidence="2 5">Belongs to the ETF beta-subunit/FixA family.</text>
</comment>
<evidence type="ECO:0000256" key="1">
    <source>
        <dbReference type="ARBA" id="ARBA00004305"/>
    </source>
</evidence>
<dbReference type="EMBL" id="HBJA01005040">
    <property type="protein sequence ID" value="CAE0790564.1"/>
    <property type="molecule type" value="Transcribed_RNA"/>
</dbReference>
<dbReference type="AlphaFoldDB" id="A0A7S4CA48"/>
<dbReference type="Gene3D" id="3.40.50.620">
    <property type="entry name" value="HUPs"/>
    <property type="match status" value="1"/>
</dbReference>
<evidence type="ECO:0000313" key="7">
    <source>
        <dbReference type="EMBL" id="CAE0790564.1"/>
    </source>
</evidence>
<sequence length="253" mass="27611">MKALVAVKRVIDYTVKVRVRPDKLGVVKDNVKHSCNPFDEIAVEQAVRMKEKKILSEVTVVSIGGPKSADVLRPGVLAMGADKAIHVKLPTDDTEVEPIAVAKILQKIAEKVQPDMVIMGKQAIDDDSCASPQMLAALMDWPQGTFACGVEVADNKVKLARETDAGVQNLELNVPCVLSCDLRLNEPRYAKLPEIMKAKKKPFETIDIKDLGVDITPRLKVVEVAEPPTRSAGVKVGSIEEMVDKLKNEAKVL</sequence>
<feature type="domain" description="Electron transfer flavoprotein alpha/beta-subunit N-terminal" evidence="6">
    <location>
        <begin position="23"/>
        <end position="215"/>
    </location>
</feature>
<keyword evidence="5" id="KW-0496">Mitochondrion</keyword>
<dbReference type="InterPro" id="IPR012255">
    <property type="entry name" value="ETF_b"/>
</dbReference>
<dbReference type="Pfam" id="PF01012">
    <property type="entry name" value="ETF"/>
    <property type="match status" value="1"/>
</dbReference>
<dbReference type="GO" id="GO:0009055">
    <property type="term" value="F:electron transfer activity"/>
    <property type="evidence" value="ECO:0007669"/>
    <property type="project" value="InterPro"/>
</dbReference>
<evidence type="ECO:0000259" key="6">
    <source>
        <dbReference type="SMART" id="SM00893"/>
    </source>
</evidence>
<dbReference type="InterPro" id="IPR014730">
    <property type="entry name" value="ETF_a/b_N"/>
</dbReference>
<evidence type="ECO:0000256" key="3">
    <source>
        <dbReference type="ARBA" id="ARBA00022448"/>
    </source>
</evidence>
<keyword evidence="4 5" id="KW-0249">Electron transport</keyword>
<dbReference type="CDD" id="cd01714">
    <property type="entry name" value="ETF_beta"/>
    <property type="match status" value="1"/>
</dbReference>
<dbReference type="InterPro" id="IPR033948">
    <property type="entry name" value="ETF_beta_N"/>
</dbReference>
<reference evidence="7" key="1">
    <citation type="submission" date="2021-01" db="EMBL/GenBank/DDBJ databases">
        <authorList>
            <person name="Corre E."/>
            <person name="Pelletier E."/>
            <person name="Niang G."/>
            <person name="Scheremetjew M."/>
            <person name="Finn R."/>
            <person name="Kale V."/>
            <person name="Holt S."/>
            <person name="Cochrane G."/>
            <person name="Meng A."/>
            <person name="Brown T."/>
            <person name="Cohen L."/>
        </authorList>
    </citation>
    <scope>NUCLEOTIDE SEQUENCE</scope>
    <source>
        <strain evidence="7">CCMP1594</strain>
    </source>
</reference>
<comment type="subunit">
    <text evidence="5">Heterodimer of an alpha and a beta subunit.</text>
</comment>
<dbReference type="SUPFAM" id="SSF52402">
    <property type="entry name" value="Adenine nucleotide alpha hydrolases-like"/>
    <property type="match status" value="1"/>
</dbReference>
<dbReference type="FunFam" id="3.40.50.620:FF:000011">
    <property type="entry name" value="Electron transfer flavoprotein subunit beta"/>
    <property type="match status" value="1"/>
</dbReference>
<name>A0A7S4CA48_9EUGL</name>
<organism evidence="7">
    <name type="scientific">Eutreptiella gymnastica</name>
    <dbReference type="NCBI Taxonomy" id="73025"/>
    <lineage>
        <taxon>Eukaryota</taxon>
        <taxon>Discoba</taxon>
        <taxon>Euglenozoa</taxon>
        <taxon>Euglenida</taxon>
        <taxon>Spirocuta</taxon>
        <taxon>Euglenophyceae</taxon>
        <taxon>Eutreptiales</taxon>
        <taxon>Eutreptiaceae</taxon>
        <taxon>Eutreptiella</taxon>
    </lineage>
</organism>
<dbReference type="GO" id="GO:0046395">
    <property type="term" value="P:carboxylic acid catabolic process"/>
    <property type="evidence" value="ECO:0007669"/>
    <property type="project" value="UniProtKB-ARBA"/>
</dbReference>
<dbReference type="SMART" id="SM00893">
    <property type="entry name" value="ETF"/>
    <property type="match status" value="1"/>
</dbReference>
<dbReference type="PIRSF" id="PIRSF000090">
    <property type="entry name" value="Beta-ETF"/>
    <property type="match status" value="1"/>
</dbReference>
<evidence type="ECO:0000256" key="4">
    <source>
        <dbReference type="ARBA" id="ARBA00022982"/>
    </source>
</evidence>
<proteinExistence type="inferred from homology"/>
<accession>A0A7S4CA48</accession>
<dbReference type="PANTHER" id="PTHR21294:SF8">
    <property type="entry name" value="ELECTRON TRANSFER FLAVOPROTEIN SUBUNIT BETA"/>
    <property type="match status" value="1"/>
</dbReference>
<dbReference type="GO" id="GO:0005759">
    <property type="term" value="C:mitochondrial matrix"/>
    <property type="evidence" value="ECO:0007669"/>
    <property type="project" value="UniProtKB-SubCell"/>
</dbReference>
<comment type="function">
    <text evidence="5">The electron transfer flavoprotein serves as a specific electron acceptor for several dehydrogenases, including five acyl-CoA dehydrogenases, glutaryl-CoA and sarcosine dehydrogenase. It transfers the electrons to the main mitochondrial respiratory chain via ETF-ubiquinone oxidoreductase (ETF dehydrogenase).</text>
</comment>
<dbReference type="PANTHER" id="PTHR21294">
    <property type="entry name" value="ELECTRON TRANSFER FLAVOPROTEIN BETA-SUBUNIT"/>
    <property type="match status" value="1"/>
</dbReference>
<gene>
    <name evidence="7" type="ORF">EGYM00163_LOCUS1678</name>
</gene>
<dbReference type="InterPro" id="IPR014729">
    <property type="entry name" value="Rossmann-like_a/b/a_fold"/>
</dbReference>
<protein>
    <recommendedName>
        <fullName evidence="5">Electron transfer flavoprotein subunit beta</fullName>
        <shortName evidence="5">Beta-ETF</shortName>
    </recommendedName>
</protein>
<keyword evidence="3 5" id="KW-0813">Transport</keyword>